<dbReference type="PANTHER" id="PTHR43806:SF11">
    <property type="entry name" value="CEREVISIN-RELATED"/>
    <property type="match status" value="1"/>
</dbReference>
<dbReference type="PROSITE" id="PS00136">
    <property type="entry name" value="SUBTILASE_ASP"/>
    <property type="match status" value="1"/>
</dbReference>
<dbReference type="InterPro" id="IPR034193">
    <property type="entry name" value="PCSK9_ProteinaseK-like"/>
</dbReference>
<evidence type="ECO:0000256" key="3">
    <source>
        <dbReference type="ARBA" id="ARBA00022801"/>
    </source>
</evidence>
<name>A0ABQ3ZR26_9ACTN</name>
<protein>
    <submittedName>
        <fullName evidence="8">Serine protease</fullName>
    </submittedName>
</protein>
<dbReference type="Gene3D" id="2.60.120.260">
    <property type="entry name" value="Galactose-binding domain-like"/>
    <property type="match status" value="1"/>
</dbReference>
<dbReference type="RefSeq" id="WP_203838152.1">
    <property type="nucleotide sequence ID" value="NZ_BAAATV010000010.1"/>
</dbReference>
<dbReference type="InterPro" id="IPR050131">
    <property type="entry name" value="Peptidase_S8_subtilisin-like"/>
</dbReference>
<dbReference type="CDD" id="cd04077">
    <property type="entry name" value="Peptidases_S8_PCSK9_ProteinaseK_like"/>
    <property type="match status" value="1"/>
</dbReference>
<evidence type="ECO:0000259" key="7">
    <source>
        <dbReference type="PROSITE" id="PS51829"/>
    </source>
</evidence>
<evidence type="ECO:0000313" key="9">
    <source>
        <dbReference type="Proteomes" id="UP000603200"/>
    </source>
</evidence>
<feature type="active site" description="Charge relay system" evidence="5">
    <location>
        <position position="198"/>
    </location>
</feature>
<dbReference type="SUPFAM" id="SSF52743">
    <property type="entry name" value="Subtilisin-like"/>
    <property type="match status" value="1"/>
</dbReference>
<evidence type="ECO:0000256" key="6">
    <source>
        <dbReference type="RuleBase" id="RU003355"/>
    </source>
</evidence>
<dbReference type="PROSITE" id="PS51829">
    <property type="entry name" value="P_HOMO_B"/>
    <property type="match status" value="1"/>
</dbReference>
<dbReference type="InterPro" id="IPR036852">
    <property type="entry name" value="Peptidase_S8/S53_dom_sf"/>
</dbReference>
<evidence type="ECO:0000256" key="5">
    <source>
        <dbReference type="PROSITE-ProRule" id="PRU01240"/>
    </source>
</evidence>
<dbReference type="InterPro" id="IPR037045">
    <property type="entry name" value="S8pro/Inhibitor_I9_sf"/>
</dbReference>
<dbReference type="SUPFAM" id="SSF49785">
    <property type="entry name" value="Galactose-binding domain-like"/>
    <property type="match status" value="1"/>
</dbReference>
<dbReference type="InterPro" id="IPR010259">
    <property type="entry name" value="S8pro/Inhibitor_I9"/>
</dbReference>
<feature type="active site" description="Charge relay system" evidence="5">
    <location>
        <position position="350"/>
    </location>
</feature>
<proteinExistence type="inferred from homology"/>
<keyword evidence="3 5" id="KW-0378">Hydrolase</keyword>
<dbReference type="Pfam" id="PF00082">
    <property type="entry name" value="Peptidase_S8"/>
    <property type="match status" value="1"/>
</dbReference>
<evidence type="ECO:0000313" key="8">
    <source>
        <dbReference type="EMBL" id="GIE21013.1"/>
    </source>
</evidence>
<dbReference type="PROSITE" id="PS51892">
    <property type="entry name" value="SUBTILASE"/>
    <property type="match status" value="1"/>
</dbReference>
<dbReference type="Gene3D" id="3.40.50.200">
    <property type="entry name" value="Peptidase S8/S53 domain"/>
    <property type="match status" value="1"/>
</dbReference>
<dbReference type="Pfam" id="PF01483">
    <property type="entry name" value="P_proprotein"/>
    <property type="match status" value="1"/>
</dbReference>
<comment type="similarity">
    <text evidence="1 5 6">Belongs to the peptidase S8 family.</text>
</comment>
<dbReference type="InterPro" id="IPR015500">
    <property type="entry name" value="Peptidase_S8_subtilisin-rel"/>
</dbReference>
<dbReference type="InterPro" id="IPR023827">
    <property type="entry name" value="Peptidase_S8_Asp-AS"/>
</dbReference>
<dbReference type="InterPro" id="IPR023828">
    <property type="entry name" value="Peptidase_S8_Ser-AS"/>
</dbReference>
<evidence type="ECO:0000256" key="2">
    <source>
        <dbReference type="ARBA" id="ARBA00022670"/>
    </source>
</evidence>
<feature type="active site" description="Charge relay system" evidence="5">
    <location>
        <position position="165"/>
    </location>
</feature>
<keyword evidence="9" id="KW-1185">Reference proteome</keyword>
<dbReference type="SUPFAM" id="SSF54897">
    <property type="entry name" value="Protease propeptides/inhibitors"/>
    <property type="match status" value="1"/>
</dbReference>
<dbReference type="PRINTS" id="PR00723">
    <property type="entry name" value="SUBTILISIN"/>
</dbReference>
<feature type="domain" description="P/Homo B" evidence="7">
    <location>
        <begin position="406"/>
        <end position="527"/>
    </location>
</feature>
<dbReference type="Gene3D" id="3.30.70.80">
    <property type="entry name" value="Peptidase S8 propeptide/proteinase inhibitor I9"/>
    <property type="match status" value="1"/>
</dbReference>
<gene>
    <name evidence="8" type="ORF">Ahu01nite_041150</name>
</gene>
<dbReference type="PROSITE" id="PS00137">
    <property type="entry name" value="SUBTILASE_HIS"/>
    <property type="match status" value="1"/>
</dbReference>
<dbReference type="PANTHER" id="PTHR43806">
    <property type="entry name" value="PEPTIDASE S8"/>
    <property type="match status" value="1"/>
</dbReference>
<sequence>MFRNDGRRRTARLALTAGIATVAAVTGVTGSAFAGTPEALPLGTVRVASVGAITNSYIVVLKSATAAQVPATAQALARRYGGQVLESYSATVHGFQTRMTGLHARRLAADPAVDYVEQDATVRLADVQTQNDPVWGLDRVDQTSLPLSKTYTYRSAANVTAYVLDTGIRINHQEFGGRASNGWDFIDNDATAQDCNGHGTHVAGTIGGKTYGVAKDVNLVAVRVLNCQGVGSYSAIIKGIDWVTRNAVLPAVANMSVGGTKSSTLNAAVAKSIAAGVTYAVAAGNDGKNACAYSPASATDAITVGATDASDARANFSNYGSCVDLFAPGVRITSAAYNSTTGTAVMSGTSMATPHVAGAAALVAAAHPGWTPAQIAAALIAQTTPNKVTDPAGTPNKLLYTGFLNTSPATTAACGPFVLGTDVAIARKGTATSSKTVSGCSGTASAKSAVSVTVNHPYRGSLVVILTGPNGVRYTLKPADKADKTANLAHTYPIDLSGAPRNGKWTLQVKDTYGTATGVLDKWSLAL</sequence>
<keyword evidence="4 5" id="KW-0720">Serine protease</keyword>
<dbReference type="Pfam" id="PF05922">
    <property type="entry name" value="Inhibitor_I9"/>
    <property type="match status" value="1"/>
</dbReference>
<dbReference type="GO" id="GO:0008233">
    <property type="term" value="F:peptidase activity"/>
    <property type="evidence" value="ECO:0007669"/>
    <property type="project" value="UniProtKB-KW"/>
</dbReference>
<dbReference type="Proteomes" id="UP000603200">
    <property type="component" value="Unassembled WGS sequence"/>
</dbReference>
<dbReference type="PROSITE" id="PS00138">
    <property type="entry name" value="SUBTILASE_SER"/>
    <property type="match status" value="1"/>
</dbReference>
<dbReference type="InterPro" id="IPR022398">
    <property type="entry name" value="Peptidase_S8_His-AS"/>
</dbReference>
<evidence type="ECO:0000256" key="4">
    <source>
        <dbReference type="ARBA" id="ARBA00022825"/>
    </source>
</evidence>
<comment type="caution">
    <text evidence="8">The sequence shown here is derived from an EMBL/GenBank/DDBJ whole genome shotgun (WGS) entry which is preliminary data.</text>
</comment>
<evidence type="ECO:0000256" key="1">
    <source>
        <dbReference type="ARBA" id="ARBA00011073"/>
    </source>
</evidence>
<accession>A0ABQ3ZR26</accession>
<keyword evidence="2 5" id="KW-0645">Protease</keyword>
<dbReference type="InterPro" id="IPR002884">
    <property type="entry name" value="P_dom"/>
</dbReference>
<reference evidence="8 9" key="1">
    <citation type="submission" date="2021-01" db="EMBL/GenBank/DDBJ databases">
        <title>Whole genome shotgun sequence of Actinoplanes humidus NBRC 14915.</title>
        <authorList>
            <person name="Komaki H."/>
            <person name="Tamura T."/>
        </authorList>
    </citation>
    <scope>NUCLEOTIDE SEQUENCE [LARGE SCALE GENOMIC DNA]</scope>
    <source>
        <strain evidence="8 9">NBRC 14915</strain>
    </source>
</reference>
<organism evidence="8 9">
    <name type="scientific">Winogradskya humida</name>
    <dbReference type="NCBI Taxonomy" id="113566"/>
    <lineage>
        <taxon>Bacteria</taxon>
        <taxon>Bacillati</taxon>
        <taxon>Actinomycetota</taxon>
        <taxon>Actinomycetes</taxon>
        <taxon>Micromonosporales</taxon>
        <taxon>Micromonosporaceae</taxon>
        <taxon>Winogradskya</taxon>
    </lineage>
</organism>
<dbReference type="EMBL" id="BOMN01000050">
    <property type="protein sequence ID" value="GIE21013.1"/>
    <property type="molecule type" value="Genomic_DNA"/>
</dbReference>
<dbReference type="GO" id="GO:0006508">
    <property type="term" value="P:proteolysis"/>
    <property type="evidence" value="ECO:0007669"/>
    <property type="project" value="UniProtKB-KW"/>
</dbReference>
<dbReference type="InterPro" id="IPR008979">
    <property type="entry name" value="Galactose-bd-like_sf"/>
</dbReference>
<dbReference type="InterPro" id="IPR000209">
    <property type="entry name" value="Peptidase_S8/S53_dom"/>
</dbReference>